<evidence type="ECO:0000313" key="2">
    <source>
        <dbReference type="Proteomes" id="UP000308921"/>
    </source>
</evidence>
<name>A0A4Y5P1U5_9CAUD</name>
<protein>
    <submittedName>
        <fullName evidence="1">Uncharacterized protein</fullName>
    </submittedName>
</protein>
<evidence type="ECO:0000313" key="1">
    <source>
        <dbReference type="EMBL" id="QCW23927.1"/>
    </source>
</evidence>
<keyword evidence="2" id="KW-1185">Reference proteome</keyword>
<proteinExistence type="predicted"/>
<accession>A0A4Y5P1U5</accession>
<reference evidence="1 2" key="1">
    <citation type="submission" date="2019-04" db="EMBL/GenBank/DDBJ databases">
        <title>Complete genome sequence of Pantoea bacteriophage vB_PagS_AAS21.</title>
        <authorList>
            <person name="Truncaite L."/>
            <person name="Simoliuniene M."/>
            <person name="Zajanckauskaite A."/>
            <person name="Meskys R."/>
            <person name="Simoliunas E."/>
        </authorList>
    </citation>
    <scope>NUCLEOTIDE SEQUENCE [LARGE SCALE GENOMIC DNA]</scope>
</reference>
<organism evidence="1 2">
    <name type="scientific">Pantoea phage vB_PagS_AAS21</name>
    <dbReference type="NCBI Taxonomy" id="2575261"/>
    <lineage>
        <taxon>Viruses</taxon>
        <taxon>Duplodnaviria</taxon>
        <taxon>Heunggongvirae</taxon>
        <taxon>Uroviricota</taxon>
        <taxon>Caudoviricetes</taxon>
        <taxon>Demerecviridae</taxon>
        <taxon>Keyvirus</taxon>
        <taxon>Keyvirus AAS21</taxon>
    </lineage>
</organism>
<dbReference type="Proteomes" id="UP000308921">
    <property type="component" value="Segment"/>
</dbReference>
<sequence>MAPRPLKIDISIKYRGKLLYICTVG</sequence>
<gene>
    <name evidence="1" type="ORF">AAS21_gp189</name>
</gene>
<dbReference type="EMBL" id="MK770119">
    <property type="protein sequence ID" value="QCW23927.1"/>
    <property type="molecule type" value="Genomic_DNA"/>
</dbReference>